<keyword evidence="3" id="KW-0813">Transport</keyword>
<dbReference type="GO" id="GO:0008982">
    <property type="term" value="F:protein-N(PI)-phosphohistidine-sugar phosphotransferase activity"/>
    <property type="evidence" value="ECO:0007669"/>
    <property type="project" value="InterPro"/>
</dbReference>
<keyword evidence="1" id="KW-0808">Transferase</keyword>
<accession>A0A926IKS6</accession>
<dbReference type="PROSITE" id="PS51099">
    <property type="entry name" value="PTS_EIIB_TYPE_2"/>
    <property type="match status" value="1"/>
</dbReference>
<dbReference type="GO" id="GO:0009401">
    <property type="term" value="P:phosphoenolpyruvate-dependent sugar phosphotransferase system"/>
    <property type="evidence" value="ECO:0007669"/>
    <property type="project" value="InterPro"/>
</dbReference>
<dbReference type="Proteomes" id="UP000601171">
    <property type="component" value="Unassembled WGS sequence"/>
</dbReference>
<dbReference type="Gene3D" id="3.40.50.2300">
    <property type="match status" value="1"/>
</dbReference>
<dbReference type="CDD" id="cd05566">
    <property type="entry name" value="PTS_IIB_galactitol"/>
    <property type="match status" value="1"/>
</dbReference>
<organism evidence="3 4">
    <name type="scientific">Paratissierella segnis</name>
    <dbReference type="NCBI Taxonomy" id="2763679"/>
    <lineage>
        <taxon>Bacteria</taxon>
        <taxon>Bacillati</taxon>
        <taxon>Bacillota</taxon>
        <taxon>Tissierellia</taxon>
        <taxon>Tissierellales</taxon>
        <taxon>Tissierellaceae</taxon>
        <taxon>Paratissierella</taxon>
    </lineage>
</organism>
<evidence type="ECO:0000313" key="3">
    <source>
        <dbReference type="EMBL" id="MBC8587983.1"/>
    </source>
</evidence>
<proteinExistence type="predicted"/>
<dbReference type="InterPro" id="IPR003501">
    <property type="entry name" value="PTS_EIIB_2/3"/>
</dbReference>
<reference evidence="3" key="1">
    <citation type="submission" date="2020-08" db="EMBL/GenBank/DDBJ databases">
        <title>Genome public.</title>
        <authorList>
            <person name="Liu C."/>
            <person name="Sun Q."/>
        </authorList>
    </citation>
    <scope>NUCLEOTIDE SEQUENCE</scope>
    <source>
        <strain evidence="3">BX21</strain>
    </source>
</reference>
<evidence type="ECO:0000259" key="2">
    <source>
        <dbReference type="PROSITE" id="PS51099"/>
    </source>
</evidence>
<dbReference type="EMBL" id="JACRTG010000018">
    <property type="protein sequence ID" value="MBC8587983.1"/>
    <property type="molecule type" value="Genomic_DNA"/>
</dbReference>
<dbReference type="InterPro" id="IPR013011">
    <property type="entry name" value="PTS_EIIB_2"/>
</dbReference>
<dbReference type="RefSeq" id="WP_262429439.1">
    <property type="nucleotide sequence ID" value="NZ_JACRTG010000018.1"/>
</dbReference>
<protein>
    <submittedName>
        <fullName evidence="3">PTS sugar transporter subunit IIB</fullName>
    </submittedName>
</protein>
<dbReference type="InterPro" id="IPR036095">
    <property type="entry name" value="PTS_EIIB-like_sf"/>
</dbReference>
<keyword evidence="4" id="KW-1185">Reference proteome</keyword>
<keyword evidence="3" id="KW-0762">Sugar transport</keyword>
<dbReference type="Pfam" id="PF02302">
    <property type="entry name" value="PTS_IIB"/>
    <property type="match status" value="1"/>
</dbReference>
<name>A0A926IKS6_9FIRM</name>
<comment type="caution">
    <text evidence="3">The sequence shown here is derived from an EMBL/GenBank/DDBJ whole genome shotgun (WGS) entry which is preliminary data.</text>
</comment>
<gene>
    <name evidence="3" type="ORF">H8707_07005</name>
</gene>
<evidence type="ECO:0000313" key="4">
    <source>
        <dbReference type="Proteomes" id="UP000601171"/>
    </source>
</evidence>
<dbReference type="AlphaFoldDB" id="A0A926IKS6"/>
<feature type="domain" description="PTS EIIB type-2" evidence="2">
    <location>
        <begin position="1"/>
        <end position="97"/>
    </location>
</feature>
<evidence type="ECO:0000256" key="1">
    <source>
        <dbReference type="ARBA" id="ARBA00022679"/>
    </source>
</evidence>
<dbReference type="SUPFAM" id="SSF52794">
    <property type="entry name" value="PTS system IIB component-like"/>
    <property type="match status" value="1"/>
</dbReference>
<sequence length="100" mass="10971">MKPTILVSCASSIATSTVVASNIREILEERNYAVNVVQCSFSEIESKLETVRPILILVTGAVRKYDDIPVIVATPFLTGIGKDKIIEQVIEIVEKNLPNN</sequence>